<dbReference type="SMART" id="SM01349">
    <property type="entry name" value="TOG"/>
    <property type="match status" value="1"/>
</dbReference>
<dbReference type="AlphaFoldDB" id="A0A1W0X4Q2"/>
<evidence type="ECO:0000259" key="3">
    <source>
        <dbReference type="SMART" id="SM01349"/>
    </source>
</evidence>
<comment type="caution">
    <text evidence="4">The sequence shown here is derived from an EMBL/GenBank/DDBJ whole genome shotgun (WGS) entry which is preliminary data.</text>
</comment>
<dbReference type="EMBL" id="MTYJ01000018">
    <property type="protein sequence ID" value="OQV22262.1"/>
    <property type="molecule type" value="Genomic_DNA"/>
</dbReference>
<dbReference type="GO" id="GO:0000226">
    <property type="term" value="P:microtubule cytoskeleton organization"/>
    <property type="evidence" value="ECO:0007669"/>
    <property type="project" value="UniProtKB-ARBA"/>
</dbReference>
<evidence type="ECO:0000313" key="5">
    <source>
        <dbReference type="Proteomes" id="UP000192578"/>
    </source>
</evidence>
<dbReference type="InterPro" id="IPR057546">
    <property type="entry name" value="HEAT_GCN1"/>
</dbReference>
<dbReference type="Proteomes" id="UP000192578">
    <property type="component" value="Unassembled WGS sequence"/>
</dbReference>
<keyword evidence="4" id="KW-0808">Transferase</keyword>
<accession>A0A1W0X4Q2</accession>
<dbReference type="GO" id="GO:0016301">
    <property type="term" value="F:kinase activity"/>
    <property type="evidence" value="ECO:0007669"/>
    <property type="project" value="UniProtKB-KW"/>
</dbReference>
<dbReference type="SUPFAM" id="SSF48371">
    <property type="entry name" value="ARM repeat"/>
    <property type="match status" value="2"/>
</dbReference>
<evidence type="ECO:0000256" key="2">
    <source>
        <dbReference type="PROSITE-ProRule" id="PRU00103"/>
    </source>
</evidence>
<keyword evidence="4" id="KW-0418">Kinase</keyword>
<evidence type="ECO:0000313" key="4">
    <source>
        <dbReference type="EMBL" id="OQV22262.1"/>
    </source>
</evidence>
<dbReference type="Pfam" id="PF25801">
    <property type="entry name" value="HEAT_GCN1_C_2"/>
    <property type="match status" value="1"/>
</dbReference>
<dbReference type="PROSITE" id="PS50077">
    <property type="entry name" value="HEAT_REPEAT"/>
    <property type="match status" value="3"/>
</dbReference>
<dbReference type="Pfam" id="PF24984">
    <property type="entry name" value="HEAT_EF3_GNC1"/>
    <property type="match status" value="1"/>
</dbReference>
<dbReference type="GO" id="GO:0006417">
    <property type="term" value="P:regulation of translation"/>
    <property type="evidence" value="ECO:0007669"/>
    <property type="project" value="TreeGrafter"/>
</dbReference>
<dbReference type="GO" id="GO:0034198">
    <property type="term" value="P:cellular response to amino acid starvation"/>
    <property type="evidence" value="ECO:0007669"/>
    <property type="project" value="TreeGrafter"/>
</dbReference>
<dbReference type="Pfam" id="PF24987">
    <property type="entry name" value="HEAT_EF3_N"/>
    <property type="match status" value="1"/>
</dbReference>
<dbReference type="GO" id="GO:0019887">
    <property type="term" value="F:protein kinase regulator activity"/>
    <property type="evidence" value="ECO:0007669"/>
    <property type="project" value="TreeGrafter"/>
</dbReference>
<reference evidence="5" key="1">
    <citation type="submission" date="2017-01" db="EMBL/GenBank/DDBJ databases">
        <title>Comparative genomics of anhydrobiosis in the tardigrade Hypsibius dujardini.</title>
        <authorList>
            <person name="Yoshida Y."/>
            <person name="Koutsovoulos G."/>
            <person name="Laetsch D."/>
            <person name="Stevens L."/>
            <person name="Kumar S."/>
            <person name="Horikawa D."/>
            <person name="Ishino K."/>
            <person name="Komine S."/>
            <person name="Tomita M."/>
            <person name="Blaxter M."/>
            <person name="Arakawa K."/>
        </authorList>
    </citation>
    <scope>NUCLEOTIDE SEQUENCE [LARGE SCALE GENOMIC DNA]</scope>
    <source>
        <strain evidence="5">Z151</strain>
    </source>
</reference>
<dbReference type="Pfam" id="PF23271">
    <property type="entry name" value="HEAT_GCN1"/>
    <property type="match status" value="1"/>
</dbReference>
<evidence type="ECO:0000256" key="1">
    <source>
        <dbReference type="ARBA" id="ARBA00022737"/>
    </source>
</evidence>
<dbReference type="Gene3D" id="1.25.10.10">
    <property type="entry name" value="Leucine-rich Repeat Variant"/>
    <property type="match status" value="4"/>
</dbReference>
<proteinExistence type="predicted"/>
<dbReference type="OrthoDB" id="5148094at2759"/>
<organism evidence="4 5">
    <name type="scientific">Hypsibius exemplaris</name>
    <name type="common">Freshwater tardigrade</name>
    <dbReference type="NCBI Taxonomy" id="2072580"/>
    <lineage>
        <taxon>Eukaryota</taxon>
        <taxon>Metazoa</taxon>
        <taxon>Ecdysozoa</taxon>
        <taxon>Tardigrada</taxon>
        <taxon>Eutardigrada</taxon>
        <taxon>Parachela</taxon>
        <taxon>Hypsibioidea</taxon>
        <taxon>Hypsibiidae</taxon>
        <taxon>Hypsibius</taxon>
    </lineage>
</organism>
<name>A0A1W0X4Q2_HYPEX</name>
<dbReference type="InterPro" id="IPR034085">
    <property type="entry name" value="TOG"/>
</dbReference>
<feature type="repeat" description="HEAT" evidence="2">
    <location>
        <begin position="563"/>
        <end position="600"/>
    </location>
</feature>
<feature type="repeat" description="HEAT" evidence="2">
    <location>
        <begin position="215"/>
        <end position="253"/>
    </location>
</feature>
<protein>
    <submittedName>
        <fullName evidence="4">EIF-2-alpha kinase activator GCN1</fullName>
    </submittedName>
</protein>
<dbReference type="PANTHER" id="PTHR23346">
    <property type="entry name" value="TRANSLATIONAL ACTIVATOR GCN1-RELATED"/>
    <property type="match status" value="1"/>
</dbReference>
<dbReference type="PANTHER" id="PTHR23346:SF7">
    <property type="entry name" value="STALLED RIBOSOME SENSOR GCN1"/>
    <property type="match status" value="1"/>
</dbReference>
<dbReference type="InterPro" id="IPR000357">
    <property type="entry name" value="HEAT"/>
</dbReference>
<keyword evidence="5" id="KW-1185">Reference proteome</keyword>
<gene>
    <name evidence="4" type="ORF">BV898_03765</name>
</gene>
<dbReference type="InterPro" id="IPR011989">
    <property type="entry name" value="ARM-like"/>
</dbReference>
<dbReference type="InterPro" id="IPR016024">
    <property type="entry name" value="ARM-type_fold"/>
</dbReference>
<keyword evidence="1" id="KW-0677">Repeat</keyword>
<dbReference type="Pfam" id="PF02985">
    <property type="entry name" value="HEAT"/>
    <property type="match status" value="1"/>
</dbReference>
<feature type="domain" description="TOG" evidence="3">
    <location>
        <begin position="42"/>
        <end position="274"/>
    </location>
</feature>
<dbReference type="InterPro" id="IPR021133">
    <property type="entry name" value="HEAT_type_2"/>
</dbReference>
<dbReference type="GO" id="GO:0005829">
    <property type="term" value="C:cytosol"/>
    <property type="evidence" value="ECO:0007669"/>
    <property type="project" value="TreeGrafter"/>
</dbReference>
<sequence>MLSMGLGRVFEPFVVQAIPFLLQSIGDGNVHVRQAAEEASKAAMSQLSGPGVKLVLPALLKGLQEDAWRSKSAAIEMLGDMAYCAPRQLSSCLPTVVPNLIETLGDSHTKVQESAVSALKKIASVIKNPEVVSLVPNILTALQDPAKKTTGCLKTILQTQFIHVIDAASLALLMPVIRRAIYDRGTENRKLSAQIMASLYSLADQKDLLPYLEGILPGLKNCLLDPAPEVRLCAAKAIAALIRGTGESGFDQLKDWLYAKLVSDTNSVDRSGAAQGLAESLGVLGVPKLRAMMPDFLKIIMDIKAASYVRDGYLLVFVYLPAVFGQEFAAFISDIIPALLVGLADDAEYVRETALQCGQRIVTFFADTAIELLLPQLEVGMFDENWRIRFASVQLLGDLLYKISGASGKHTTAGLDEDENFGTDQSHSAILERLGGNHRNRVLAGLYISRSDNALVVRQAALHVWKVIVTNTPKTLREILPELFEILLDALASDLEERRQVAAKTLGELVRKLGERILPEIIPILQDGLKSPVDEHREGVCVGLMEIISSSNKETVIMYCDILEPTLTRALMDTFPGVRRAAAEAFCMLDSVVGHKILDDILPELFDKVTDPVDGDNALDGLQQIMARRSRIVLPYLIPRLTTPPVNTKTLALLTAVAGEALSKHLGKVLPSLLASLQAKMGTPEEETETGYCRSVMLSVDDEVGVSTLVETLMSGAQTEKNRLAAITLLDLFYASTKVDVRSFFVSTIRQLIRLYMNDDPVLIKKVSSAIGTLIKKTPTDVIYENVAALRTAIRAVHMELKVPCVPGFCLPDGAAVFIPMLRDALLSVPADEKEVVGQTIADLVRLSNQAGLRSSVVTITGPIIRILGDRYAPSIRAVMLDALNCLIEKCTLLIKPFVPQIQTTVSRALSDPTRSVRVKAGLVAASIAPMHPRLETLANDLLEVAKANADLGTKETSFRSLRALLTAAGAKLSAQFRSELVAVSSRYLDTEENELKNAAAGCLGAVVRFMPDDELAGVLKNQIFDTSSTDWGMQHGHCLTLGAALKEAGDKLVSETYADQTMEVILKHHTSDRAAVVVTSTRCMGLYLLHQRRTNQPLNKKLLIVLAKSFNHAATDVKQRVAEVCSQLAAAAPEPLDISD</sequence>
<feature type="repeat" description="HEAT" evidence="2">
    <location>
        <begin position="96"/>
        <end position="134"/>
    </location>
</feature>